<dbReference type="InterPro" id="IPR036412">
    <property type="entry name" value="HAD-like_sf"/>
</dbReference>
<dbReference type="GO" id="GO:0016787">
    <property type="term" value="F:hydrolase activity"/>
    <property type="evidence" value="ECO:0007669"/>
    <property type="project" value="UniProtKB-KW"/>
</dbReference>
<dbReference type="AlphaFoldDB" id="A0A7W9JIH8"/>
<organism evidence="1 2">
    <name type="scientific">Micrococcus endophyticus</name>
    <dbReference type="NCBI Taxonomy" id="455343"/>
    <lineage>
        <taxon>Bacteria</taxon>
        <taxon>Bacillati</taxon>
        <taxon>Actinomycetota</taxon>
        <taxon>Actinomycetes</taxon>
        <taxon>Micrococcales</taxon>
        <taxon>Micrococcaceae</taxon>
        <taxon>Micrococcus</taxon>
    </lineage>
</organism>
<dbReference type="SUPFAM" id="SSF56784">
    <property type="entry name" value="HAD-like"/>
    <property type="match status" value="1"/>
</dbReference>
<dbReference type="InterPro" id="IPR023198">
    <property type="entry name" value="PGP-like_dom2"/>
</dbReference>
<dbReference type="EMBL" id="JACHMW010000001">
    <property type="protein sequence ID" value="MBB5848126.1"/>
    <property type="molecule type" value="Genomic_DNA"/>
</dbReference>
<dbReference type="SFLD" id="SFLDG01129">
    <property type="entry name" value="C1.5:_HAD__Beta-PGM__Phosphata"/>
    <property type="match status" value="1"/>
</dbReference>
<evidence type="ECO:0000313" key="1">
    <source>
        <dbReference type="EMBL" id="MBB5848126.1"/>
    </source>
</evidence>
<sequence length="252" mass="25526">MPSTPAARPAERARALPRAVLWDMDGTLVDTEPLWNASQRRLLAEHGGVWSEALADSLVGRPLDEGARRLQAAGLDLPVDEIIERTMGAVTRGVADRVPWRAGARELLAALAEAGVPGALVTMSHTPLARALAERAPAGALDVVVSGDLVARGKPDPEAYLLALDLLAARHPGLDAAGCVAVEDSPVGVAAAVAAGLPTVGVPSVLPLPAGAATVEWDTLAGRAPADLAAVRDVAAGRAEDAPAPAGPGGRA</sequence>
<evidence type="ECO:0000313" key="2">
    <source>
        <dbReference type="Proteomes" id="UP000567246"/>
    </source>
</evidence>
<reference evidence="1 2" key="1">
    <citation type="submission" date="2020-08" db="EMBL/GenBank/DDBJ databases">
        <title>Sequencing the genomes of 1000 actinobacteria strains.</title>
        <authorList>
            <person name="Klenk H.-P."/>
        </authorList>
    </citation>
    <scope>NUCLEOTIDE SEQUENCE [LARGE SCALE GENOMIC DNA]</scope>
    <source>
        <strain evidence="1 2">DSM 17945</strain>
    </source>
</reference>
<accession>A0A7W9JIH8</accession>
<dbReference type="SFLD" id="SFLDS00003">
    <property type="entry name" value="Haloacid_Dehalogenase"/>
    <property type="match status" value="1"/>
</dbReference>
<keyword evidence="1" id="KW-0378">Hydrolase</keyword>
<dbReference type="RefSeq" id="WP_184170926.1">
    <property type="nucleotide sequence ID" value="NZ_JACHMW010000001.1"/>
</dbReference>
<dbReference type="Proteomes" id="UP000567246">
    <property type="component" value="Unassembled WGS sequence"/>
</dbReference>
<keyword evidence="2" id="KW-1185">Reference proteome</keyword>
<dbReference type="PANTHER" id="PTHR18901:SF38">
    <property type="entry name" value="PSEUDOURIDINE-5'-PHOSPHATASE"/>
    <property type="match status" value="1"/>
</dbReference>
<comment type="caution">
    <text evidence="1">The sequence shown here is derived from an EMBL/GenBank/DDBJ whole genome shotgun (WGS) entry which is preliminary data.</text>
</comment>
<dbReference type="InterPro" id="IPR023214">
    <property type="entry name" value="HAD_sf"/>
</dbReference>
<dbReference type="InterPro" id="IPR006439">
    <property type="entry name" value="HAD-SF_hydro_IA"/>
</dbReference>
<dbReference type="PANTHER" id="PTHR18901">
    <property type="entry name" value="2-DEOXYGLUCOSE-6-PHOSPHATE PHOSPHATASE 2"/>
    <property type="match status" value="1"/>
</dbReference>
<dbReference type="Gene3D" id="3.40.50.1000">
    <property type="entry name" value="HAD superfamily/HAD-like"/>
    <property type="match status" value="1"/>
</dbReference>
<protein>
    <submittedName>
        <fullName evidence="1">HAD superfamily hydrolase (TIGR01509 family)</fullName>
    </submittedName>
</protein>
<gene>
    <name evidence="1" type="ORF">HDA33_000690</name>
</gene>
<name>A0A7W9JIH8_9MICC</name>
<dbReference type="Gene3D" id="1.10.150.240">
    <property type="entry name" value="Putative phosphatase, domain 2"/>
    <property type="match status" value="1"/>
</dbReference>
<dbReference type="NCBIfam" id="TIGR01509">
    <property type="entry name" value="HAD-SF-IA-v3"/>
    <property type="match status" value="1"/>
</dbReference>
<dbReference type="Pfam" id="PF00702">
    <property type="entry name" value="Hydrolase"/>
    <property type="match status" value="1"/>
</dbReference>
<proteinExistence type="predicted"/>